<evidence type="ECO:0000256" key="1">
    <source>
        <dbReference type="ARBA" id="ARBA00004496"/>
    </source>
</evidence>
<dbReference type="InterPro" id="IPR007244">
    <property type="entry name" value="Naa35_N"/>
</dbReference>
<gene>
    <name evidence="7" type="ORF">CLAFUR5_03111</name>
</gene>
<evidence type="ECO:0000259" key="6">
    <source>
        <dbReference type="Pfam" id="PF25789"/>
    </source>
</evidence>
<evidence type="ECO:0000313" key="7">
    <source>
        <dbReference type="EMBL" id="UJO13658.1"/>
    </source>
</evidence>
<feature type="domain" description="NAA35-like N-terminal" evidence="5">
    <location>
        <begin position="77"/>
        <end position="247"/>
    </location>
</feature>
<accession>A0A9Q8LBE1</accession>
<keyword evidence="3" id="KW-0963">Cytoplasm</keyword>
<dbReference type="Proteomes" id="UP000756132">
    <property type="component" value="Chromosome 2"/>
</dbReference>
<protein>
    <submittedName>
        <fullName evidence="7">N-alpha-acetyltransferase 35, NatC auxiliary subunit</fullName>
    </submittedName>
</protein>
<sequence length="811" mass="92743">MPGDGQASDTARLNDDSIDNSNHHGDDLSDEATAEARFGAETRLRQEAAQMRVPPAYTRSIRDVTADFVAASQQLPPGELVKDEFFTLFEAVGALEIMDPKMDSGYIEDGDSFEPDFDVTAGRELEEVLWIMDELLCLEMNFHAGYPLSQNVFTSLHVFRLIDPETKYPYYLARDEGAMGVEAHLEKDEESIRTGLVHVVLEAYCVSLVKCVALALEAIQGQTYYEEEDFVTYLFGRELLPYLTPEDSRKRLIEANNWIHERKTNLGEGRAAVLQSRIKNRIDMLLAMTAVEGYGHVKQGVMNFHGHDLARPVPEAFSHKVQRQLATSTPPRPQPTITWSEACELWSQMCDDLQVVEHVLLSDLRQNPQSLLREVWAFGYRDPHPSTFARAKMQEILILNEPVAQSTSTPHHDLLLRDIRELVLPGFDTADPASFEVELTSSPRHKTAEIMNSFMTMVYTAWLDLYLIACQNRCRMRRSYANELITWSKLLEEAPQYDQKLNKIRSHGFIRGDDGNRKHFKPLTHWTRYQYTQLKRWVIQLGFDTEIYLPDEYLGMYQLFRTTIMPEGDEGISPIERLHGKLLEDLRILGQRDLVGSPKDVQQLMAWRRQCSDSVSYVEVLVLFQRVENTMASAIGWMLSMLEHMKIVKPPNQSEAEARLRQEARLKPLIAGSARDEAAMLRADEAAQTWRRPGGIPINEKYIIRVTGVIEANKKTILDMIAKLTKLAKEAKAVGTEYAWLDELDLLKRTTFDMGINTLRVLQICQGHGGLDFEEGKDYGEFIELTILPPEHRQHAWWVVPQISEKKKEKS</sequence>
<evidence type="ECO:0000256" key="2">
    <source>
        <dbReference type="ARBA" id="ARBA00006289"/>
    </source>
</evidence>
<dbReference type="InterPro" id="IPR057982">
    <property type="entry name" value="TPR_NAA35"/>
</dbReference>
<evidence type="ECO:0000256" key="4">
    <source>
        <dbReference type="SAM" id="MobiDB-lite"/>
    </source>
</evidence>
<reference evidence="7" key="1">
    <citation type="submission" date="2021-12" db="EMBL/GenBank/DDBJ databases">
        <authorList>
            <person name="Zaccaron A."/>
            <person name="Stergiopoulos I."/>
        </authorList>
    </citation>
    <scope>NUCLEOTIDE SEQUENCE</scope>
    <source>
        <strain evidence="7">Race5_Kim</strain>
    </source>
</reference>
<comment type="subcellular location">
    <subcellularLocation>
        <location evidence="1">Cytoplasm</location>
    </subcellularLocation>
</comment>
<dbReference type="PANTHER" id="PTHR21373">
    <property type="entry name" value="GLUCOSE REPRESSIBLE PROTEIN MAK10"/>
    <property type="match status" value="1"/>
</dbReference>
<evidence type="ECO:0000313" key="8">
    <source>
        <dbReference type="Proteomes" id="UP000756132"/>
    </source>
</evidence>
<feature type="region of interest" description="Disordered" evidence="4">
    <location>
        <begin position="1"/>
        <end position="30"/>
    </location>
</feature>
<dbReference type="PANTHER" id="PTHR21373:SF0">
    <property type="entry name" value="N-ALPHA-ACETYLTRANSFERASE 35, NATC AUXILIARY SUBUNIT"/>
    <property type="match status" value="1"/>
</dbReference>
<evidence type="ECO:0000259" key="5">
    <source>
        <dbReference type="Pfam" id="PF04112"/>
    </source>
</evidence>
<dbReference type="GO" id="GO:0031417">
    <property type="term" value="C:NatC complex"/>
    <property type="evidence" value="ECO:0007669"/>
    <property type="project" value="InterPro"/>
</dbReference>
<reference evidence="7" key="2">
    <citation type="journal article" date="2022" name="Microb. Genom.">
        <title>A chromosome-scale genome assembly of the tomato pathogen Cladosporium fulvum reveals a compartmentalized genome architecture and the presence of a dispensable chromosome.</title>
        <authorList>
            <person name="Zaccaron A.Z."/>
            <person name="Chen L.H."/>
            <person name="Samaras A."/>
            <person name="Stergiopoulos I."/>
        </authorList>
    </citation>
    <scope>NUCLEOTIDE SEQUENCE</scope>
    <source>
        <strain evidence="7">Race5_Kim</strain>
    </source>
</reference>
<dbReference type="Pfam" id="PF25789">
    <property type="entry name" value="TPR_NAA35"/>
    <property type="match status" value="1"/>
</dbReference>
<feature type="domain" description="NAA35-like TPR repeats" evidence="6">
    <location>
        <begin position="370"/>
        <end position="669"/>
    </location>
</feature>
<dbReference type="AlphaFoldDB" id="A0A9Q8LBE1"/>
<dbReference type="InterPro" id="IPR057983">
    <property type="entry name" value="NAA35-like_N"/>
</dbReference>
<dbReference type="EMBL" id="CP090164">
    <property type="protein sequence ID" value="UJO13658.1"/>
    <property type="molecule type" value="Genomic_DNA"/>
</dbReference>
<dbReference type="KEGG" id="ffu:CLAFUR5_03111"/>
<dbReference type="OMA" id="NNWIHER"/>
<organism evidence="7 8">
    <name type="scientific">Passalora fulva</name>
    <name type="common">Tomato leaf mold</name>
    <name type="synonym">Cladosporium fulvum</name>
    <dbReference type="NCBI Taxonomy" id="5499"/>
    <lineage>
        <taxon>Eukaryota</taxon>
        <taxon>Fungi</taxon>
        <taxon>Dikarya</taxon>
        <taxon>Ascomycota</taxon>
        <taxon>Pezizomycotina</taxon>
        <taxon>Dothideomycetes</taxon>
        <taxon>Dothideomycetidae</taxon>
        <taxon>Mycosphaerellales</taxon>
        <taxon>Mycosphaerellaceae</taxon>
        <taxon>Fulvia</taxon>
    </lineage>
</organism>
<dbReference type="OrthoDB" id="269405at2759"/>
<evidence type="ECO:0000256" key="3">
    <source>
        <dbReference type="ARBA" id="ARBA00022490"/>
    </source>
</evidence>
<dbReference type="GeneID" id="71982989"/>
<proteinExistence type="inferred from homology"/>
<dbReference type="RefSeq" id="XP_047758024.1">
    <property type="nucleotide sequence ID" value="XM_047902259.1"/>
</dbReference>
<name>A0A9Q8LBE1_PASFU</name>
<keyword evidence="8" id="KW-1185">Reference proteome</keyword>
<comment type="similarity">
    <text evidence="2">Belongs to the MAK10 family.</text>
</comment>
<dbReference type="Pfam" id="PF04112">
    <property type="entry name" value="Mak10"/>
    <property type="match status" value="1"/>
</dbReference>